<organism evidence="2 3">
    <name type="scientific">Clostridium tetanomorphum</name>
    <dbReference type="NCBI Taxonomy" id="1553"/>
    <lineage>
        <taxon>Bacteria</taxon>
        <taxon>Bacillati</taxon>
        <taxon>Bacillota</taxon>
        <taxon>Clostridia</taxon>
        <taxon>Eubacteriales</taxon>
        <taxon>Clostridiaceae</taxon>
        <taxon>Clostridium</taxon>
    </lineage>
</organism>
<protein>
    <submittedName>
        <fullName evidence="2">YdcF family protein</fullName>
    </submittedName>
</protein>
<dbReference type="EMBL" id="JAAZWO010000005">
    <property type="protein sequence ID" value="MBC2397256.1"/>
    <property type="molecule type" value="Genomic_DNA"/>
</dbReference>
<dbReference type="Gene3D" id="3.40.50.620">
    <property type="entry name" value="HUPs"/>
    <property type="match status" value="1"/>
</dbReference>
<dbReference type="InterPro" id="IPR003848">
    <property type="entry name" value="DUF218"/>
</dbReference>
<keyword evidence="3" id="KW-1185">Reference proteome</keyword>
<dbReference type="Pfam" id="PF02698">
    <property type="entry name" value="DUF218"/>
    <property type="match status" value="1"/>
</dbReference>
<dbReference type="InterPro" id="IPR014729">
    <property type="entry name" value="Rossmann-like_a/b/a_fold"/>
</dbReference>
<reference evidence="2 3" key="1">
    <citation type="submission" date="2020-04" db="EMBL/GenBank/DDBJ databases">
        <title>Genomic insights into acetone-butanol-ethanol (ABE) fermentation by sequencing solventogenic clostridia strains.</title>
        <authorList>
            <person name="Brown S."/>
        </authorList>
    </citation>
    <scope>NUCLEOTIDE SEQUENCE [LARGE SCALE GENOMIC DNA]</scope>
    <source>
        <strain evidence="2 3">DJ011</strain>
    </source>
</reference>
<dbReference type="AlphaFoldDB" id="A0A923IZE1"/>
<dbReference type="GO" id="GO:0005886">
    <property type="term" value="C:plasma membrane"/>
    <property type="evidence" value="ECO:0007669"/>
    <property type="project" value="TreeGrafter"/>
</dbReference>
<gene>
    <name evidence="2" type="ORF">HGG79_05605</name>
</gene>
<dbReference type="CDD" id="cd06259">
    <property type="entry name" value="YdcF-like"/>
    <property type="match status" value="1"/>
</dbReference>
<evidence type="ECO:0000313" key="3">
    <source>
        <dbReference type="Proteomes" id="UP000563151"/>
    </source>
</evidence>
<evidence type="ECO:0000313" key="2">
    <source>
        <dbReference type="EMBL" id="MBC2397256.1"/>
    </source>
</evidence>
<evidence type="ECO:0000259" key="1">
    <source>
        <dbReference type="Pfam" id="PF02698"/>
    </source>
</evidence>
<sequence>MKVSLLKKDDLSKNIIDKMLYEGLDDMGEKGDCIMVLGSRKAHKYRLPKAISIYQDKRASKMLLCGGRMLETENGFLSEADIMKRKALEMGIPDEDILLEKLSMTTKENMICALLSLERTFKLSNINNILLVTTNYHMRRSLLMAETYMPSWITFSPCPANDITTQRDNWYKNEKGYQRVIDEAWKIICYINEKSIPDFEI</sequence>
<dbReference type="InterPro" id="IPR051599">
    <property type="entry name" value="Cell_Envelope_Assoc"/>
</dbReference>
<feature type="domain" description="DUF218" evidence="1">
    <location>
        <begin position="32"/>
        <end position="171"/>
    </location>
</feature>
<dbReference type="PANTHER" id="PTHR30336:SF20">
    <property type="entry name" value="DUF218 DOMAIN-CONTAINING PROTEIN"/>
    <property type="match status" value="1"/>
</dbReference>
<dbReference type="RefSeq" id="WP_035144275.1">
    <property type="nucleotide sequence ID" value="NZ_JAAZWO010000005.1"/>
</dbReference>
<name>A0A923IZE1_CLOTT</name>
<dbReference type="Proteomes" id="UP000563151">
    <property type="component" value="Unassembled WGS sequence"/>
</dbReference>
<comment type="caution">
    <text evidence="2">The sequence shown here is derived from an EMBL/GenBank/DDBJ whole genome shotgun (WGS) entry which is preliminary data.</text>
</comment>
<proteinExistence type="predicted"/>
<dbReference type="PANTHER" id="PTHR30336">
    <property type="entry name" value="INNER MEMBRANE PROTEIN, PROBABLE PERMEASE"/>
    <property type="match status" value="1"/>
</dbReference>
<accession>A0A923IZE1</accession>